<evidence type="ECO:0000259" key="1">
    <source>
        <dbReference type="PROSITE" id="PS51186"/>
    </source>
</evidence>
<proteinExistence type="predicted"/>
<protein>
    <submittedName>
        <fullName evidence="2">N-acetyltransferase</fullName>
    </submittedName>
</protein>
<dbReference type="Proteomes" id="UP000886111">
    <property type="component" value="Unassembled WGS sequence"/>
</dbReference>
<dbReference type="PROSITE" id="PS51186">
    <property type="entry name" value="GNAT"/>
    <property type="match status" value="1"/>
</dbReference>
<reference evidence="2" key="1">
    <citation type="journal article" date="2020" name="mSystems">
        <title>Genome- and Community-Level Interaction Insights into Carbon Utilization and Element Cycling Functions of Hydrothermarchaeota in Hydrothermal Sediment.</title>
        <authorList>
            <person name="Zhou Z."/>
            <person name="Liu Y."/>
            <person name="Xu W."/>
            <person name="Pan J."/>
            <person name="Luo Z.H."/>
            <person name="Li M."/>
        </authorList>
    </citation>
    <scope>NUCLEOTIDE SEQUENCE [LARGE SCALE GENOMIC DNA]</scope>
    <source>
        <strain evidence="2">HyVt-76</strain>
    </source>
</reference>
<dbReference type="Gene3D" id="3.40.630.30">
    <property type="match status" value="1"/>
</dbReference>
<dbReference type="GO" id="GO:0016747">
    <property type="term" value="F:acyltransferase activity, transferring groups other than amino-acyl groups"/>
    <property type="evidence" value="ECO:0007669"/>
    <property type="project" value="InterPro"/>
</dbReference>
<accession>A0A7V5H2F5</accession>
<dbReference type="SUPFAM" id="SSF55729">
    <property type="entry name" value="Acyl-CoA N-acyltransferases (Nat)"/>
    <property type="match status" value="1"/>
</dbReference>
<dbReference type="AlphaFoldDB" id="A0A7V5H2F5"/>
<gene>
    <name evidence="2" type="ORF">ENL21_00960</name>
</gene>
<evidence type="ECO:0000313" key="2">
    <source>
        <dbReference type="EMBL" id="HHE54320.1"/>
    </source>
</evidence>
<sequence>LYFAIQRFKRWIKLNPDADFSAQLFTLNELFETYQLSHFEKRYPGIRIRFYLETVFKDSSPEVCKKLKNIIRLAAQQDMAHEERLKLFSEIRNQFTLSEKEEFFLSRLGYPHLQPEDSAGWLSTAPSDMQQSDVVVIMEDYDGRRFHVRKPMSPKEIARLHNIFLEANLPVVFKPEHRFLIAVSERGYVIGGLFYSFINPETVHMEKIVVTAKYRRQGISEGLMIEFFNRMRDAGFKSVTTGFFRPEYFYRFGFKIERKYAGLVKDLTQKS</sequence>
<name>A0A7V5H2F5_CALAY</name>
<comment type="caution">
    <text evidence="2">The sequence shown here is derived from an EMBL/GenBank/DDBJ whole genome shotgun (WGS) entry which is preliminary data.</text>
</comment>
<dbReference type="Pfam" id="PF00583">
    <property type="entry name" value="Acetyltransf_1"/>
    <property type="match status" value="1"/>
</dbReference>
<feature type="domain" description="N-acetyltransferase" evidence="1">
    <location>
        <begin position="144"/>
        <end position="270"/>
    </location>
</feature>
<dbReference type="EMBL" id="DRTD01000071">
    <property type="protein sequence ID" value="HHE54320.1"/>
    <property type="molecule type" value="Genomic_DNA"/>
</dbReference>
<dbReference type="CDD" id="cd04301">
    <property type="entry name" value="NAT_SF"/>
    <property type="match status" value="1"/>
</dbReference>
<dbReference type="InterPro" id="IPR016181">
    <property type="entry name" value="Acyl_CoA_acyltransferase"/>
</dbReference>
<feature type="non-terminal residue" evidence="2">
    <location>
        <position position="1"/>
    </location>
</feature>
<organism evidence="2">
    <name type="scientific">Caldithrix abyssi</name>
    <dbReference type="NCBI Taxonomy" id="187145"/>
    <lineage>
        <taxon>Bacteria</taxon>
        <taxon>Pseudomonadati</taxon>
        <taxon>Calditrichota</taxon>
        <taxon>Calditrichia</taxon>
        <taxon>Calditrichales</taxon>
        <taxon>Calditrichaceae</taxon>
        <taxon>Caldithrix</taxon>
    </lineage>
</organism>
<dbReference type="InterPro" id="IPR000182">
    <property type="entry name" value="GNAT_dom"/>
</dbReference>